<evidence type="ECO:0000256" key="1">
    <source>
        <dbReference type="SAM" id="MobiDB-lite"/>
    </source>
</evidence>
<feature type="non-terminal residue" evidence="2">
    <location>
        <position position="1"/>
    </location>
</feature>
<gene>
    <name evidence="2" type="ORF">PGLA2088_LOCUS48325</name>
</gene>
<dbReference type="Proteomes" id="UP000626109">
    <property type="component" value="Unassembled WGS sequence"/>
</dbReference>
<organism evidence="2 3">
    <name type="scientific">Polarella glacialis</name>
    <name type="common">Dinoflagellate</name>
    <dbReference type="NCBI Taxonomy" id="89957"/>
    <lineage>
        <taxon>Eukaryota</taxon>
        <taxon>Sar</taxon>
        <taxon>Alveolata</taxon>
        <taxon>Dinophyceae</taxon>
        <taxon>Suessiales</taxon>
        <taxon>Suessiaceae</taxon>
        <taxon>Polarella</taxon>
    </lineage>
</organism>
<sequence>LNSDDDSDDDSDGSSSLDLTGLLSPPGSAAAVTAGVVRESLLNEESLQSSQSVDQS</sequence>
<feature type="non-terminal residue" evidence="2">
    <location>
        <position position="56"/>
    </location>
</feature>
<protein>
    <submittedName>
        <fullName evidence="2">Uncharacterized protein</fullName>
    </submittedName>
</protein>
<accession>A0A813LPR6</accession>
<evidence type="ECO:0000313" key="3">
    <source>
        <dbReference type="Proteomes" id="UP000626109"/>
    </source>
</evidence>
<dbReference type="AlphaFoldDB" id="A0A813LPR6"/>
<feature type="region of interest" description="Disordered" evidence="1">
    <location>
        <begin position="1"/>
        <end position="28"/>
    </location>
</feature>
<proteinExistence type="predicted"/>
<dbReference type="EMBL" id="CAJNNW010036665">
    <property type="protein sequence ID" value="CAE8736462.1"/>
    <property type="molecule type" value="Genomic_DNA"/>
</dbReference>
<comment type="caution">
    <text evidence="2">The sequence shown here is derived from an EMBL/GenBank/DDBJ whole genome shotgun (WGS) entry which is preliminary data.</text>
</comment>
<reference evidence="2" key="1">
    <citation type="submission" date="2021-02" db="EMBL/GenBank/DDBJ databases">
        <authorList>
            <person name="Dougan E. K."/>
            <person name="Rhodes N."/>
            <person name="Thang M."/>
            <person name="Chan C."/>
        </authorList>
    </citation>
    <scope>NUCLEOTIDE SEQUENCE</scope>
</reference>
<feature type="compositionally biased region" description="Low complexity" evidence="1">
    <location>
        <begin position="13"/>
        <end position="28"/>
    </location>
</feature>
<evidence type="ECO:0000313" key="2">
    <source>
        <dbReference type="EMBL" id="CAE8736462.1"/>
    </source>
</evidence>
<feature type="compositionally biased region" description="Acidic residues" evidence="1">
    <location>
        <begin position="1"/>
        <end position="12"/>
    </location>
</feature>
<name>A0A813LPR6_POLGL</name>